<keyword evidence="1" id="KW-0489">Methyltransferase</keyword>
<dbReference type="Proteomes" id="UP000193307">
    <property type="component" value="Unassembled WGS sequence"/>
</dbReference>
<dbReference type="PANTHER" id="PTHR13090">
    <property type="entry name" value="ARGININE-HYDROXYLASE NDUFAF5, MITOCHONDRIAL"/>
    <property type="match status" value="1"/>
</dbReference>
<evidence type="ECO:0000313" key="3">
    <source>
        <dbReference type="EMBL" id="SLN52282.1"/>
    </source>
</evidence>
<proteinExistence type="predicted"/>
<evidence type="ECO:0000313" key="4">
    <source>
        <dbReference type="Proteomes" id="UP000193307"/>
    </source>
</evidence>
<dbReference type="RefSeq" id="WP_085849755.1">
    <property type="nucleotide sequence ID" value="NZ_FNZV01000010.1"/>
</dbReference>
<reference evidence="3 4" key="1">
    <citation type="submission" date="2017-03" db="EMBL/GenBank/DDBJ databases">
        <authorList>
            <person name="Afonso C.L."/>
            <person name="Miller P.J."/>
            <person name="Scott M.A."/>
            <person name="Spackman E."/>
            <person name="Goraichik I."/>
            <person name="Dimitrov K.M."/>
            <person name="Suarez D.L."/>
            <person name="Swayne D.E."/>
        </authorList>
    </citation>
    <scope>NUCLEOTIDE SEQUENCE [LARGE SCALE GENOMIC DNA]</scope>
    <source>
        <strain evidence="3 4">CECT 7971</strain>
    </source>
</reference>
<accession>A0A1Y5T0C7</accession>
<evidence type="ECO:0008006" key="5">
    <source>
        <dbReference type="Google" id="ProtNLM"/>
    </source>
</evidence>
<sequence>MSNHAPLVDRTQLMRNRTRAERIGGDFFLHQEARLEIEDRLKMVNKPFKSIAIVTGFPALWQGWFPKATIVFDTDLLELEERRYDLVIHAMSLHWANDPVGQLIQCNRSLVPDGLMIAAFFGDQTLHELRSCLSQAEIEHAGGLSARVLPMGELRDLGGLLQRASFALPVADKTTTKVTFPSLKKLFLELRAMGETSALHARPRKNTPRALFTKAEALYRKHFCEDGKLRATFDMVFLTGWAPDASQPKPLLPGSAKTRLADALGSQEFNLPNDTDRT</sequence>
<dbReference type="Gene3D" id="3.40.50.150">
    <property type="entry name" value="Vaccinia Virus protein VP39"/>
    <property type="match status" value="1"/>
</dbReference>
<keyword evidence="2" id="KW-0808">Transferase</keyword>
<dbReference type="EMBL" id="FWFW01000008">
    <property type="protein sequence ID" value="SLN52282.1"/>
    <property type="molecule type" value="Genomic_DNA"/>
</dbReference>
<organism evidence="3 4">
    <name type="scientific">Pacificibacter marinus</name>
    <dbReference type="NCBI Taxonomy" id="658057"/>
    <lineage>
        <taxon>Bacteria</taxon>
        <taxon>Pseudomonadati</taxon>
        <taxon>Pseudomonadota</taxon>
        <taxon>Alphaproteobacteria</taxon>
        <taxon>Rhodobacterales</taxon>
        <taxon>Roseobacteraceae</taxon>
        <taxon>Pacificibacter</taxon>
    </lineage>
</organism>
<dbReference type="InterPro" id="IPR029063">
    <property type="entry name" value="SAM-dependent_MTases_sf"/>
</dbReference>
<keyword evidence="4" id="KW-1185">Reference proteome</keyword>
<gene>
    <name evidence="3" type="ORF">PAM7971_02634</name>
</gene>
<dbReference type="InterPro" id="IPR050602">
    <property type="entry name" value="Malonyl-ACP_OMT"/>
</dbReference>
<evidence type="ECO:0000256" key="2">
    <source>
        <dbReference type="ARBA" id="ARBA00022679"/>
    </source>
</evidence>
<dbReference type="STRING" id="658057.SAMN04488032_11024"/>
<dbReference type="AlphaFoldDB" id="A0A1Y5T0C7"/>
<protein>
    <recommendedName>
        <fullName evidence="5">SAM-dependent methyltransferase</fullName>
    </recommendedName>
</protein>
<dbReference type="PANTHER" id="PTHR13090:SF1">
    <property type="entry name" value="ARGININE-HYDROXYLASE NDUFAF5, MITOCHONDRIAL"/>
    <property type="match status" value="1"/>
</dbReference>
<dbReference type="GO" id="GO:0008168">
    <property type="term" value="F:methyltransferase activity"/>
    <property type="evidence" value="ECO:0007669"/>
    <property type="project" value="UniProtKB-KW"/>
</dbReference>
<evidence type="ECO:0000256" key="1">
    <source>
        <dbReference type="ARBA" id="ARBA00022603"/>
    </source>
</evidence>
<dbReference type="GO" id="GO:0032259">
    <property type="term" value="P:methylation"/>
    <property type="evidence" value="ECO:0007669"/>
    <property type="project" value="UniProtKB-KW"/>
</dbReference>
<dbReference type="OrthoDB" id="9793723at2"/>
<dbReference type="SUPFAM" id="SSF53335">
    <property type="entry name" value="S-adenosyl-L-methionine-dependent methyltransferases"/>
    <property type="match status" value="1"/>
</dbReference>
<name>A0A1Y5T0C7_9RHOB</name>